<gene>
    <name evidence="2" type="ORF">POBO1169_LOCUS6403</name>
</gene>
<dbReference type="AlphaFoldDB" id="A0A7S0R015"/>
<organism evidence="2">
    <name type="scientific">Pyramimonas obovata</name>
    <dbReference type="NCBI Taxonomy" id="1411642"/>
    <lineage>
        <taxon>Eukaryota</taxon>
        <taxon>Viridiplantae</taxon>
        <taxon>Chlorophyta</taxon>
        <taxon>Pyramimonadophyceae</taxon>
        <taxon>Pyramimonadales</taxon>
        <taxon>Pyramimonadaceae</taxon>
        <taxon>Pyramimonas</taxon>
        <taxon>Pyramimonas incertae sedis</taxon>
    </lineage>
</organism>
<dbReference type="EMBL" id="HBFA01012284">
    <property type="protein sequence ID" value="CAD8660496.1"/>
    <property type="molecule type" value="Transcribed_RNA"/>
</dbReference>
<reference evidence="2" key="1">
    <citation type="submission" date="2021-01" db="EMBL/GenBank/DDBJ databases">
        <authorList>
            <person name="Corre E."/>
            <person name="Pelletier E."/>
            <person name="Niang G."/>
            <person name="Scheremetjew M."/>
            <person name="Finn R."/>
            <person name="Kale V."/>
            <person name="Holt S."/>
            <person name="Cochrane G."/>
            <person name="Meng A."/>
            <person name="Brown T."/>
            <person name="Cohen L."/>
        </authorList>
    </citation>
    <scope>NUCLEOTIDE SEQUENCE</scope>
    <source>
        <strain evidence="2">CCMP722</strain>
    </source>
</reference>
<evidence type="ECO:0000256" key="1">
    <source>
        <dbReference type="SAM" id="MobiDB-lite"/>
    </source>
</evidence>
<name>A0A7S0R015_9CHLO</name>
<sequence length="417" mass="46487">MKAVSCRLSGEVGVSGAAAECTTSLRSRFIPGRKVVNRCAASAVFPSKGPAFGVRGRSGHRRHGQHRTATTVQAHKSSSDRSLGPYRPSSEVGKYMHELMDTYPEQFVTAVVQQLEKLEVDEEDAVEPPPRFEDAMLKELHGRVQDLKRREKQLEKQSAVEDLMYLCVVMCFSDLGLKLTPSLYDHEISRLLVSNAEADKDSEELLGTHDAEASQLVKEYIRQLTHDTEPIAVGSYQMRMPPMVGNSTIAIPYVFLSQMYDSAVRFGYSLKRAQQIQDLDRSLSVYSPASTTNDDGLIQTRTTEIAPVPLIAYLYRDGEKPSTIKMGSDAAGRVCKLQTDGLFGAYEMHSSQMERALQASTSVEDAQWRLDQAMCTESISWMNLSLAGIERLLLEAITFGRILWDVESTFGIEYHLL</sequence>
<dbReference type="InterPro" id="IPR038925">
    <property type="entry name" value="At3g17800-like"/>
</dbReference>
<evidence type="ECO:0000313" key="2">
    <source>
        <dbReference type="EMBL" id="CAD8660496.1"/>
    </source>
</evidence>
<feature type="region of interest" description="Disordered" evidence="1">
    <location>
        <begin position="51"/>
        <end position="88"/>
    </location>
</feature>
<dbReference type="PANTHER" id="PTHR31808">
    <property type="entry name" value="EXPRESSED PROTEIN"/>
    <property type="match status" value="1"/>
</dbReference>
<feature type="compositionally biased region" description="Basic residues" evidence="1">
    <location>
        <begin position="57"/>
        <end position="66"/>
    </location>
</feature>
<accession>A0A7S0R015</accession>
<dbReference type="PANTHER" id="PTHR31808:SF9">
    <property type="entry name" value="F21O3.2 PROTEIN"/>
    <property type="match status" value="1"/>
</dbReference>
<proteinExistence type="predicted"/>
<protein>
    <submittedName>
        <fullName evidence="2">Uncharacterized protein</fullName>
    </submittedName>
</protein>